<proteinExistence type="predicted"/>
<evidence type="ECO:0000313" key="3">
    <source>
        <dbReference type="Proteomes" id="UP000053257"/>
    </source>
</evidence>
<dbReference type="SMART" id="SM00225">
    <property type="entry name" value="BTB"/>
    <property type="match status" value="1"/>
</dbReference>
<sequence length="331" mass="37792">MTEQKVPTDRRGDPWFEDGNIILVTSTQDSSTAFRIHRGVLARHSEVFRSMFEVAEPPPHSESIEECPLVYMHDVPVELSNLIKALYDGVPFIDDFFYLAGILRMSTKYCIPHLRVQAIRHLTATWSQTLNGHDEMLELALSTPPVNGLSYPYVHPLHVLNLARSTDTRLLLPSALYFLSLYPLTDLLRGDHPKLTLEHPTRPSADLTTQNIQDYTLVFQWRLQILLDFCRKTCGERRNTMGCTNWTQCSKSFNRLANILSRQWLPRTGPIHFMKQGVEQLSNMHDVCSICRTAFSRDVAAAREDAWRSLPAVVGLPSWEELEAEAKESTV</sequence>
<dbReference type="CDD" id="cd18186">
    <property type="entry name" value="BTB_POZ_ZBTB_KLHL-like"/>
    <property type="match status" value="1"/>
</dbReference>
<protein>
    <recommendedName>
        <fullName evidence="1">BTB domain-containing protein</fullName>
    </recommendedName>
</protein>
<evidence type="ECO:0000259" key="1">
    <source>
        <dbReference type="PROSITE" id="PS50097"/>
    </source>
</evidence>
<keyword evidence="3" id="KW-1185">Reference proteome</keyword>
<organism evidence="2 3">
    <name type="scientific">Phlebiopsis gigantea (strain 11061_1 CR5-6)</name>
    <name type="common">White-rot fungus</name>
    <name type="synonym">Peniophora gigantea</name>
    <dbReference type="NCBI Taxonomy" id="745531"/>
    <lineage>
        <taxon>Eukaryota</taxon>
        <taxon>Fungi</taxon>
        <taxon>Dikarya</taxon>
        <taxon>Basidiomycota</taxon>
        <taxon>Agaricomycotina</taxon>
        <taxon>Agaricomycetes</taxon>
        <taxon>Polyporales</taxon>
        <taxon>Phanerochaetaceae</taxon>
        <taxon>Phlebiopsis</taxon>
    </lineage>
</organism>
<feature type="domain" description="BTB" evidence="1">
    <location>
        <begin position="19"/>
        <end position="95"/>
    </location>
</feature>
<dbReference type="OrthoDB" id="2879636at2759"/>
<dbReference type="PROSITE" id="PS50097">
    <property type="entry name" value="BTB"/>
    <property type="match status" value="1"/>
</dbReference>
<reference evidence="2 3" key="1">
    <citation type="journal article" date="2014" name="PLoS Genet.">
        <title>Analysis of the Phlebiopsis gigantea genome, transcriptome and secretome provides insight into its pioneer colonization strategies of wood.</title>
        <authorList>
            <person name="Hori C."/>
            <person name="Ishida T."/>
            <person name="Igarashi K."/>
            <person name="Samejima M."/>
            <person name="Suzuki H."/>
            <person name="Master E."/>
            <person name="Ferreira P."/>
            <person name="Ruiz-Duenas F.J."/>
            <person name="Held B."/>
            <person name="Canessa P."/>
            <person name="Larrondo L.F."/>
            <person name="Schmoll M."/>
            <person name="Druzhinina I.S."/>
            <person name="Kubicek C.P."/>
            <person name="Gaskell J.A."/>
            <person name="Kersten P."/>
            <person name="St John F."/>
            <person name="Glasner J."/>
            <person name="Sabat G."/>
            <person name="Splinter BonDurant S."/>
            <person name="Syed K."/>
            <person name="Yadav J."/>
            <person name="Mgbeahuruike A.C."/>
            <person name="Kovalchuk A."/>
            <person name="Asiegbu F.O."/>
            <person name="Lackner G."/>
            <person name="Hoffmeister D."/>
            <person name="Rencoret J."/>
            <person name="Gutierrez A."/>
            <person name="Sun H."/>
            <person name="Lindquist E."/>
            <person name="Barry K."/>
            <person name="Riley R."/>
            <person name="Grigoriev I.V."/>
            <person name="Henrissat B."/>
            <person name="Kues U."/>
            <person name="Berka R.M."/>
            <person name="Martinez A.T."/>
            <person name="Covert S.F."/>
            <person name="Blanchette R.A."/>
            <person name="Cullen D."/>
        </authorList>
    </citation>
    <scope>NUCLEOTIDE SEQUENCE [LARGE SCALE GENOMIC DNA]</scope>
    <source>
        <strain evidence="2 3">11061_1 CR5-6</strain>
    </source>
</reference>
<dbReference type="STRING" id="745531.A0A0C3S982"/>
<dbReference type="InterPro" id="IPR011333">
    <property type="entry name" value="SKP1/BTB/POZ_sf"/>
</dbReference>
<dbReference type="Proteomes" id="UP000053257">
    <property type="component" value="Unassembled WGS sequence"/>
</dbReference>
<dbReference type="InterPro" id="IPR000210">
    <property type="entry name" value="BTB/POZ_dom"/>
</dbReference>
<name>A0A0C3S982_PHLG1</name>
<dbReference type="Gene3D" id="3.30.710.10">
    <property type="entry name" value="Potassium Channel Kv1.1, Chain A"/>
    <property type="match status" value="1"/>
</dbReference>
<dbReference type="AlphaFoldDB" id="A0A0C3S982"/>
<gene>
    <name evidence="2" type="ORF">PHLGIDRAFT_104793</name>
</gene>
<dbReference type="Pfam" id="PF00651">
    <property type="entry name" value="BTB"/>
    <property type="match status" value="1"/>
</dbReference>
<dbReference type="SUPFAM" id="SSF54695">
    <property type="entry name" value="POZ domain"/>
    <property type="match status" value="1"/>
</dbReference>
<accession>A0A0C3S982</accession>
<dbReference type="HOGENOM" id="CLU_033082_1_2_1"/>
<evidence type="ECO:0000313" key="2">
    <source>
        <dbReference type="EMBL" id="KIP08072.1"/>
    </source>
</evidence>
<dbReference type="EMBL" id="KN840485">
    <property type="protein sequence ID" value="KIP08072.1"/>
    <property type="molecule type" value="Genomic_DNA"/>
</dbReference>